<dbReference type="InterPro" id="IPR043755">
    <property type="entry name" value="DUF5701"/>
</dbReference>
<comment type="caution">
    <text evidence="1">The sequence shown here is derived from an EMBL/GenBank/DDBJ whole genome shotgun (WGS) entry which is preliminary data.</text>
</comment>
<gene>
    <name evidence="1" type="ORF">A2845_03825</name>
</gene>
<dbReference type="Proteomes" id="UP000177122">
    <property type="component" value="Unassembled WGS sequence"/>
</dbReference>
<protein>
    <submittedName>
        <fullName evidence="1">Uncharacterized protein</fullName>
    </submittedName>
</protein>
<proteinExistence type="predicted"/>
<organism evidence="1 2">
    <name type="scientific">Candidatus Lloydbacteria bacterium RIFCSPHIGHO2_01_FULL_49_22</name>
    <dbReference type="NCBI Taxonomy" id="1798658"/>
    <lineage>
        <taxon>Bacteria</taxon>
        <taxon>Candidatus Lloydiibacteriota</taxon>
    </lineage>
</organism>
<evidence type="ECO:0000313" key="1">
    <source>
        <dbReference type="EMBL" id="OGZ05902.1"/>
    </source>
</evidence>
<sequence length="285" mass="31861">MTDDKKPALSAVSGDQSFDDIQSRLALSIMGKIAEFGFAHDREGRPNPKMAMSLVRAVADAVELRYRDETREYVSTRFDEQVERYIALGLHDAAGYTEDSFRTSLRPLAESVKKFFDYPSNHPIRDGEYTLLLVLPERMVPVRRLLATFLGSNIFSVFDTLRMDVRSHGKVAPDSPYVLVGINGGRGLLDHSIARADDWMEKNGRTYLSLHQAVQLFLMRPHFLSAQSDALHAQSEALVLGEKCSQGLIKFVARSSGNEVLFVDEKNIHGEVGVGKPHYTTMISV</sequence>
<dbReference type="EMBL" id="MHLI01000006">
    <property type="protein sequence ID" value="OGZ05902.1"/>
    <property type="molecule type" value="Genomic_DNA"/>
</dbReference>
<name>A0A1G2CXE6_9BACT</name>
<dbReference type="Pfam" id="PF18959">
    <property type="entry name" value="DUF5701"/>
    <property type="match status" value="1"/>
</dbReference>
<evidence type="ECO:0000313" key="2">
    <source>
        <dbReference type="Proteomes" id="UP000177122"/>
    </source>
</evidence>
<accession>A0A1G2CXE6</accession>
<reference evidence="1 2" key="1">
    <citation type="journal article" date="2016" name="Nat. Commun.">
        <title>Thousands of microbial genomes shed light on interconnected biogeochemical processes in an aquifer system.</title>
        <authorList>
            <person name="Anantharaman K."/>
            <person name="Brown C.T."/>
            <person name="Hug L.A."/>
            <person name="Sharon I."/>
            <person name="Castelle C.J."/>
            <person name="Probst A.J."/>
            <person name="Thomas B.C."/>
            <person name="Singh A."/>
            <person name="Wilkins M.J."/>
            <person name="Karaoz U."/>
            <person name="Brodie E.L."/>
            <person name="Williams K.H."/>
            <person name="Hubbard S.S."/>
            <person name="Banfield J.F."/>
        </authorList>
    </citation>
    <scope>NUCLEOTIDE SEQUENCE [LARGE SCALE GENOMIC DNA]</scope>
</reference>
<dbReference type="AlphaFoldDB" id="A0A1G2CXE6"/>